<gene>
    <name evidence="1" type="ORF">BI49514_02561</name>
</gene>
<dbReference type="EMBL" id="FXYX01000020">
    <property type="protein sequence ID" value="SMX93204.1"/>
    <property type="molecule type" value="Genomic_DNA"/>
</dbReference>
<sequence>MGAFAIIPAAPVLLENIDHTEAARMAELRTVISDLLRTQTTWSLPVNALPPLAGLGGWGIDRGFDTRTGQLITGDDWITAVASLTEDERELAEAADPAVIVALLHAHAAGVEVGPLGTSENLLLPIDLSAAAAESAPLAPIGGAAGFDAEIVESLTSGGAAQSGSTIDISRLSDLCSRAAGVHANLTMLDNGLRHISEQGASLTSPEITVDERVHDVRSLCGIGTWA</sequence>
<proteinExistence type="predicted"/>
<keyword evidence="2" id="KW-1185">Reference proteome</keyword>
<reference evidence="2" key="1">
    <citation type="submission" date="2017-03" db="EMBL/GenBank/DDBJ databases">
        <authorList>
            <person name="Monnet C."/>
        </authorList>
    </citation>
    <scope>NUCLEOTIDE SEQUENCE [LARGE SCALE GENOMIC DNA]</scope>
    <source>
        <strain evidence="2">ATCC 49514</strain>
    </source>
</reference>
<dbReference type="RefSeq" id="WP_101546899.1">
    <property type="nucleotide sequence ID" value="NZ_FXYX01000020.1"/>
</dbReference>
<evidence type="ECO:0000313" key="1">
    <source>
        <dbReference type="EMBL" id="SMX93204.1"/>
    </source>
</evidence>
<dbReference type="AlphaFoldDB" id="A0A2H1K0X1"/>
<organism evidence="1 2">
    <name type="scientific">Brevibacterium iodinum ATCC 49514</name>
    <dbReference type="NCBI Taxonomy" id="1255616"/>
    <lineage>
        <taxon>Bacteria</taxon>
        <taxon>Bacillati</taxon>
        <taxon>Actinomycetota</taxon>
        <taxon>Actinomycetes</taxon>
        <taxon>Micrococcales</taxon>
        <taxon>Brevibacteriaceae</taxon>
        <taxon>Brevibacterium</taxon>
    </lineage>
</organism>
<evidence type="ECO:0000313" key="2">
    <source>
        <dbReference type="Proteomes" id="UP000234382"/>
    </source>
</evidence>
<name>A0A2H1K0X1_9MICO</name>
<accession>A0A2H1K0X1</accession>
<protein>
    <submittedName>
        <fullName evidence="1">Uncharacterized protein</fullName>
    </submittedName>
</protein>
<dbReference type="Proteomes" id="UP000234382">
    <property type="component" value="Unassembled WGS sequence"/>
</dbReference>